<dbReference type="InterPro" id="IPR050266">
    <property type="entry name" value="AB_hydrolase_sf"/>
</dbReference>
<dbReference type="SUPFAM" id="SSF53474">
    <property type="entry name" value="alpha/beta-Hydrolases"/>
    <property type="match status" value="1"/>
</dbReference>
<dbReference type="InterPro" id="IPR029058">
    <property type="entry name" value="AB_hydrolase_fold"/>
</dbReference>
<organism evidence="2">
    <name type="scientific">Pontimicrobium sp. SW4</name>
    <dbReference type="NCBI Taxonomy" id="3153519"/>
    <lineage>
        <taxon>Bacteria</taxon>
        <taxon>Pseudomonadati</taxon>
        <taxon>Bacteroidota</taxon>
        <taxon>Flavobacteriia</taxon>
        <taxon>Flavobacteriales</taxon>
        <taxon>Flavobacteriaceae</taxon>
        <taxon>Pontimicrobium</taxon>
    </lineage>
</organism>
<evidence type="ECO:0000259" key="1">
    <source>
        <dbReference type="Pfam" id="PF00561"/>
    </source>
</evidence>
<accession>A0AAU7BSW0</accession>
<proteinExistence type="predicted"/>
<dbReference type="PANTHER" id="PTHR43798">
    <property type="entry name" value="MONOACYLGLYCEROL LIPASE"/>
    <property type="match status" value="1"/>
</dbReference>
<reference evidence="2" key="1">
    <citation type="submission" date="2024-05" db="EMBL/GenBank/DDBJ databases">
        <title>Pontimicrobium maritimus sp. nov., isolated form sea water.</title>
        <authorList>
            <person name="Muhammad N."/>
            <person name="Vuong T.Q."/>
            <person name="Han H.L."/>
            <person name="Kim S.-G."/>
        </authorList>
    </citation>
    <scope>NUCLEOTIDE SEQUENCE</scope>
    <source>
        <strain evidence="2">SW4</strain>
    </source>
</reference>
<evidence type="ECO:0000313" key="2">
    <source>
        <dbReference type="EMBL" id="XBG61429.1"/>
    </source>
</evidence>
<gene>
    <name evidence="2" type="ORF">ABGB03_00650</name>
</gene>
<sequence>MTKYLQYVFPSLVARKIYNHMSHPSGRKLIKHEELMLNYADKEFFEYKGFSLVRYEWEKENSKTAFLVHGWEGQTGNFASLIPVLLKADYRVISIDAPSHGKSSIGTTTMFEFADILKHHFNQEKPDLIISHSFGSVNVARVLRLCPDINLKLWLMVTTPNNFKSRIDEIATKFNLNHSVTGKLISKIEEDVNESIENLNMVTYCSELFNVKKAVIVHSKSDKVLPIEGAREVNQSFMQSEIIELENKGHYSILWSDELKFILEGLLSIK</sequence>
<dbReference type="Pfam" id="PF00561">
    <property type="entry name" value="Abhydrolase_1"/>
    <property type="match status" value="1"/>
</dbReference>
<protein>
    <submittedName>
        <fullName evidence="2">Alpha/beta fold hydrolase</fullName>
    </submittedName>
</protein>
<dbReference type="GO" id="GO:0016787">
    <property type="term" value="F:hydrolase activity"/>
    <property type="evidence" value="ECO:0007669"/>
    <property type="project" value="UniProtKB-KW"/>
</dbReference>
<dbReference type="EMBL" id="CP157199">
    <property type="protein sequence ID" value="XBG61429.1"/>
    <property type="molecule type" value="Genomic_DNA"/>
</dbReference>
<dbReference type="Gene3D" id="3.40.50.1820">
    <property type="entry name" value="alpha/beta hydrolase"/>
    <property type="match status" value="1"/>
</dbReference>
<name>A0AAU7BSW0_9FLAO</name>
<dbReference type="InterPro" id="IPR000073">
    <property type="entry name" value="AB_hydrolase_1"/>
</dbReference>
<feature type="domain" description="AB hydrolase-1" evidence="1">
    <location>
        <begin position="67"/>
        <end position="164"/>
    </location>
</feature>
<dbReference type="AlphaFoldDB" id="A0AAU7BSW0"/>
<keyword evidence="2" id="KW-0378">Hydrolase</keyword>
<dbReference type="RefSeq" id="WP_347923961.1">
    <property type="nucleotide sequence ID" value="NZ_CP157199.1"/>
</dbReference>